<organism evidence="3 4">
    <name type="scientific">Penicillium bovifimosum</name>
    <dbReference type="NCBI Taxonomy" id="126998"/>
    <lineage>
        <taxon>Eukaryota</taxon>
        <taxon>Fungi</taxon>
        <taxon>Dikarya</taxon>
        <taxon>Ascomycota</taxon>
        <taxon>Pezizomycotina</taxon>
        <taxon>Eurotiomycetes</taxon>
        <taxon>Eurotiomycetidae</taxon>
        <taxon>Eurotiales</taxon>
        <taxon>Aspergillaceae</taxon>
        <taxon>Penicillium</taxon>
    </lineage>
</organism>
<evidence type="ECO:0000313" key="3">
    <source>
        <dbReference type="EMBL" id="KAJ5130180.1"/>
    </source>
</evidence>
<feature type="compositionally biased region" description="Polar residues" evidence="2">
    <location>
        <begin position="68"/>
        <end position="86"/>
    </location>
</feature>
<feature type="coiled-coil region" evidence="1">
    <location>
        <begin position="24"/>
        <end position="51"/>
    </location>
</feature>
<reference evidence="3" key="1">
    <citation type="submission" date="2022-11" db="EMBL/GenBank/DDBJ databases">
        <authorList>
            <person name="Petersen C."/>
        </authorList>
    </citation>
    <scope>NUCLEOTIDE SEQUENCE</scope>
    <source>
        <strain evidence="3">IBT 22155</strain>
    </source>
</reference>
<comment type="caution">
    <text evidence="3">The sequence shown here is derived from an EMBL/GenBank/DDBJ whole genome shotgun (WGS) entry which is preliminary data.</text>
</comment>
<dbReference type="RefSeq" id="XP_056520559.1">
    <property type="nucleotide sequence ID" value="XM_056666963.1"/>
</dbReference>
<protein>
    <submittedName>
        <fullName evidence="3">Uncharacterized protein</fullName>
    </submittedName>
</protein>
<dbReference type="AlphaFoldDB" id="A0A9W9GU79"/>
<reference evidence="3" key="2">
    <citation type="journal article" date="2023" name="IMA Fungus">
        <title>Comparative genomic study of the Penicillium genus elucidates a diverse pangenome and 15 lateral gene transfer events.</title>
        <authorList>
            <person name="Petersen C."/>
            <person name="Sorensen T."/>
            <person name="Nielsen M.R."/>
            <person name="Sondergaard T.E."/>
            <person name="Sorensen J.L."/>
            <person name="Fitzpatrick D.A."/>
            <person name="Frisvad J.C."/>
            <person name="Nielsen K.L."/>
        </authorList>
    </citation>
    <scope>NUCLEOTIDE SEQUENCE</scope>
    <source>
        <strain evidence="3">IBT 22155</strain>
    </source>
</reference>
<name>A0A9W9GU79_9EURO</name>
<evidence type="ECO:0000256" key="2">
    <source>
        <dbReference type="SAM" id="MobiDB-lite"/>
    </source>
</evidence>
<dbReference type="OrthoDB" id="5398685at2759"/>
<dbReference type="Proteomes" id="UP001149079">
    <property type="component" value="Unassembled WGS sequence"/>
</dbReference>
<feature type="region of interest" description="Disordered" evidence="2">
    <location>
        <begin position="61"/>
        <end position="86"/>
    </location>
</feature>
<dbReference type="GeneID" id="81406133"/>
<evidence type="ECO:0000313" key="4">
    <source>
        <dbReference type="Proteomes" id="UP001149079"/>
    </source>
</evidence>
<keyword evidence="1" id="KW-0175">Coiled coil</keyword>
<proteinExistence type="predicted"/>
<keyword evidence="4" id="KW-1185">Reference proteome</keyword>
<gene>
    <name evidence="3" type="ORF">N7515_006219</name>
</gene>
<evidence type="ECO:0000256" key="1">
    <source>
        <dbReference type="SAM" id="Coils"/>
    </source>
</evidence>
<sequence length="86" mass="9220">MSNPSPDLDLQKAFAAVAKGELTATALEQHLNEIEAKMNALDERMQSFEKEHIAAMEAATEARAANGTGPNQPDNQTVDSSNNPPK</sequence>
<dbReference type="EMBL" id="JAPQKL010000005">
    <property type="protein sequence ID" value="KAJ5130180.1"/>
    <property type="molecule type" value="Genomic_DNA"/>
</dbReference>
<accession>A0A9W9GU79</accession>